<dbReference type="NCBIfam" id="TIGR01571">
    <property type="entry name" value="A_thal_Cys_rich"/>
    <property type="match status" value="1"/>
</dbReference>
<feature type="compositionally biased region" description="Low complexity" evidence="1">
    <location>
        <begin position="106"/>
        <end position="116"/>
    </location>
</feature>
<dbReference type="InterPro" id="IPR006461">
    <property type="entry name" value="PLAC_motif_containing"/>
</dbReference>
<feature type="compositionally biased region" description="Low complexity" evidence="1">
    <location>
        <begin position="81"/>
        <end position="90"/>
    </location>
</feature>
<protein>
    <submittedName>
        <fullName evidence="2">Uncharacterized protein</fullName>
    </submittedName>
</protein>
<feature type="compositionally biased region" description="Polar residues" evidence="1">
    <location>
        <begin position="62"/>
        <end position="79"/>
    </location>
</feature>
<accession>A0A835DL80</accession>
<evidence type="ECO:0000313" key="2">
    <source>
        <dbReference type="EMBL" id="KAF8407833.1"/>
    </source>
</evidence>
<feature type="compositionally biased region" description="Pro residues" evidence="1">
    <location>
        <begin position="91"/>
        <end position="105"/>
    </location>
</feature>
<evidence type="ECO:0000313" key="3">
    <source>
        <dbReference type="Proteomes" id="UP000655225"/>
    </source>
</evidence>
<feature type="region of interest" description="Disordered" evidence="1">
    <location>
        <begin position="16"/>
        <end position="202"/>
    </location>
</feature>
<dbReference type="Proteomes" id="UP000655225">
    <property type="component" value="Unassembled WGS sequence"/>
</dbReference>
<gene>
    <name evidence="2" type="ORF">HHK36_006969</name>
</gene>
<keyword evidence="3" id="KW-1185">Reference proteome</keyword>
<feature type="compositionally biased region" description="Pro residues" evidence="1">
    <location>
        <begin position="155"/>
        <end position="166"/>
    </location>
</feature>
<organism evidence="2 3">
    <name type="scientific">Tetracentron sinense</name>
    <name type="common">Spur-leaf</name>
    <dbReference type="NCBI Taxonomy" id="13715"/>
    <lineage>
        <taxon>Eukaryota</taxon>
        <taxon>Viridiplantae</taxon>
        <taxon>Streptophyta</taxon>
        <taxon>Embryophyta</taxon>
        <taxon>Tracheophyta</taxon>
        <taxon>Spermatophyta</taxon>
        <taxon>Magnoliopsida</taxon>
        <taxon>Trochodendrales</taxon>
        <taxon>Trochodendraceae</taxon>
        <taxon>Tetracentron</taxon>
    </lineage>
</organism>
<dbReference type="Pfam" id="PF04749">
    <property type="entry name" value="PLAC8"/>
    <property type="match status" value="1"/>
</dbReference>
<name>A0A835DL80_TETSI</name>
<dbReference type="OMA" id="RHFSYAQ"/>
<dbReference type="OrthoDB" id="1045822at2759"/>
<sequence length="341" mass="38192">MYRSKHLSLSLSIAGMGRTQVDQSPAPDYSQMQSESETQPEEYQHGLENGTTGTPDEPYYNHENQQANYEAQPSNQPGNDPTMQATQQQFQPPPPPSYPQYPPQNPQTNPAYQNPPVLYPPPNPQTFPDNRIHPGQYQQQNLQPNPMYMGQTPSRSPPPPPPPPPQVNDIPQHFSQAGYYSTDQPVQFPPVDAQTYPPMPRPPYKPPVQPISATGIPIPGGWTTGLFDCMDDPTNALTTAFFPCLTFGQVAEIVEDGHTSKCLGIYIYIYIYRADSISRAPLRRNRVPNRVAMPVVVHIPELKNRGFDPSIGWLGNVSLMNRQQQQQAATMPPTMDRMMRS</sequence>
<comment type="caution">
    <text evidence="2">The sequence shown here is derived from an EMBL/GenBank/DDBJ whole genome shotgun (WGS) entry which is preliminary data.</text>
</comment>
<evidence type="ECO:0000256" key="1">
    <source>
        <dbReference type="SAM" id="MobiDB-lite"/>
    </source>
</evidence>
<feature type="compositionally biased region" description="Polar residues" evidence="1">
    <location>
        <begin position="173"/>
        <end position="185"/>
    </location>
</feature>
<dbReference type="PANTHER" id="PTHR15907">
    <property type="entry name" value="DUF614 FAMILY PROTEIN-RELATED"/>
    <property type="match status" value="1"/>
</dbReference>
<proteinExistence type="predicted"/>
<dbReference type="AlphaFoldDB" id="A0A835DL80"/>
<dbReference type="EMBL" id="JABCRI010000004">
    <property type="protein sequence ID" value="KAF8407833.1"/>
    <property type="molecule type" value="Genomic_DNA"/>
</dbReference>
<reference evidence="2 3" key="1">
    <citation type="submission" date="2020-04" db="EMBL/GenBank/DDBJ databases">
        <title>Plant Genome Project.</title>
        <authorList>
            <person name="Zhang R.-G."/>
        </authorList>
    </citation>
    <scope>NUCLEOTIDE SEQUENCE [LARGE SCALE GENOMIC DNA]</scope>
    <source>
        <strain evidence="2">YNK0</strain>
        <tissue evidence="2">Leaf</tissue>
    </source>
</reference>